<dbReference type="AlphaFoldDB" id="A0A7S3YJP2"/>
<organism evidence="1">
    <name type="scientific">Lotharella globosa</name>
    <dbReference type="NCBI Taxonomy" id="91324"/>
    <lineage>
        <taxon>Eukaryota</taxon>
        <taxon>Sar</taxon>
        <taxon>Rhizaria</taxon>
        <taxon>Cercozoa</taxon>
        <taxon>Chlorarachniophyceae</taxon>
        <taxon>Lotharella</taxon>
    </lineage>
</organism>
<proteinExistence type="predicted"/>
<accession>A0A7S3YJP2</accession>
<evidence type="ECO:0000313" key="1">
    <source>
        <dbReference type="EMBL" id="CAE0653696.1"/>
    </source>
</evidence>
<dbReference type="EMBL" id="HBIV01008460">
    <property type="protein sequence ID" value="CAE0653696.1"/>
    <property type="molecule type" value="Transcribed_RNA"/>
</dbReference>
<protein>
    <submittedName>
        <fullName evidence="1">Uncharacterized protein</fullName>
    </submittedName>
</protein>
<reference evidence="1" key="1">
    <citation type="submission" date="2021-01" db="EMBL/GenBank/DDBJ databases">
        <authorList>
            <person name="Corre E."/>
            <person name="Pelletier E."/>
            <person name="Niang G."/>
            <person name="Scheremetjew M."/>
            <person name="Finn R."/>
            <person name="Kale V."/>
            <person name="Holt S."/>
            <person name="Cochrane G."/>
            <person name="Meng A."/>
            <person name="Brown T."/>
            <person name="Cohen L."/>
        </authorList>
    </citation>
    <scope>NUCLEOTIDE SEQUENCE</scope>
    <source>
        <strain evidence="1">CCCM811</strain>
    </source>
</reference>
<sequence length="112" mass="13040">MTSSLEVSVRPYKMKKKRRPLQLYMNPMFFRKHALQHSNFSSQQNRIRLNAITYRAAKTMSTMFSPLAPSMAQTPTKHRRIALETFPIFMKKDNVDGSRFLNPLQHASQQPG</sequence>
<name>A0A7S3YJP2_9EUKA</name>
<gene>
    <name evidence="1" type="ORF">LGLO00237_LOCUS6369</name>
</gene>